<evidence type="ECO:0000256" key="4">
    <source>
        <dbReference type="SAM" id="Coils"/>
    </source>
</evidence>
<dbReference type="OrthoDB" id="312459at2759"/>
<dbReference type="OMA" id="EIEDTTN"/>
<dbReference type="GO" id="GO:0016459">
    <property type="term" value="C:myosin complex"/>
    <property type="evidence" value="ECO:0007669"/>
    <property type="project" value="UniProtKB-KW"/>
</dbReference>
<accession>A0A401QK66</accession>
<protein>
    <recommendedName>
        <fullName evidence="7">Myosin tail domain-containing protein</fullName>
    </recommendedName>
</protein>
<dbReference type="Gene3D" id="1.20.5.370">
    <property type="match status" value="2"/>
</dbReference>
<keyword evidence="2" id="KW-0518">Myosin</keyword>
<feature type="coiled-coil region" evidence="4">
    <location>
        <begin position="6"/>
        <end position="110"/>
    </location>
</feature>
<evidence type="ECO:0000256" key="3">
    <source>
        <dbReference type="ARBA" id="ARBA00023175"/>
    </source>
</evidence>
<reference evidence="5 6" key="1">
    <citation type="journal article" date="2018" name="Nat. Ecol. Evol.">
        <title>Shark genomes provide insights into elasmobranch evolution and the origin of vertebrates.</title>
        <authorList>
            <person name="Hara Y"/>
            <person name="Yamaguchi K"/>
            <person name="Onimaru K"/>
            <person name="Kadota M"/>
            <person name="Koyanagi M"/>
            <person name="Keeley SD"/>
            <person name="Tatsumi K"/>
            <person name="Tanaka K"/>
            <person name="Motone F"/>
            <person name="Kageyama Y"/>
            <person name="Nozu R"/>
            <person name="Adachi N"/>
            <person name="Nishimura O"/>
            <person name="Nakagawa R"/>
            <person name="Tanegashima C"/>
            <person name="Kiyatake I"/>
            <person name="Matsumoto R"/>
            <person name="Murakumo K"/>
            <person name="Nishida K"/>
            <person name="Terakita A"/>
            <person name="Kuratani S"/>
            <person name="Sato K"/>
            <person name="Hyodo S Kuraku.S."/>
        </authorList>
    </citation>
    <scope>NUCLEOTIDE SEQUENCE [LARGE SCALE GENOMIC DNA]</scope>
</reference>
<name>A0A401QK66_SCYTO</name>
<comment type="caution">
    <text evidence="5">The sequence shown here is derived from an EMBL/GenBank/DDBJ whole genome shotgun (WGS) entry which is preliminary data.</text>
</comment>
<proteinExistence type="predicted"/>
<dbReference type="STRING" id="75743.A0A401QK66"/>
<organism evidence="5 6">
    <name type="scientific">Scyliorhinus torazame</name>
    <name type="common">Cloudy catshark</name>
    <name type="synonym">Catulus torazame</name>
    <dbReference type="NCBI Taxonomy" id="75743"/>
    <lineage>
        <taxon>Eukaryota</taxon>
        <taxon>Metazoa</taxon>
        <taxon>Chordata</taxon>
        <taxon>Craniata</taxon>
        <taxon>Vertebrata</taxon>
        <taxon>Chondrichthyes</taxon>
        <taxon>Elasmobranchii</taxon>
        <taxon>Galeomorphii</taxon>
        <taxon>Galeoidea</taxon>
        <taxon>Carcharhiniformes</taxon>
        <taxon>Scyliorhinidae</taxon>
        <taxon>Scyliorhinus</taxon>
    </lineage>
</organism>
<feature type="non-terminal residue" evidence="5">
    <location>
        <position position="1"/>
    </location>
</feature>
<dbReference type="FunFam" id="1.20.5.370:FF:000001">
    <property type="entry name" value="Myosin heavy chain"/>
    <property type="match status" value="1"/>
</dbReference>
<keyword evidence="3" id="KW-0505">Motor protein</keyword>
<keyword evidence="1 4" id="KW-0175">Coiled coil</keyword>
<sequence>DIQLELDETIRQNDDYKEQIAASERHSNLLVAELEELRAVLEQSERGRKLAEQELLEAVERVNLLHSQNTGLINQKKKLENDINSLSTEVEDAVQECRNAEDKAKKAITDVSWETVGIFMLLI</sequence>
<keyword evidence="6" id="KW-1185">Reference proteome</keyword>
<dbReference type="AlphaFoldDB" id="A0A401QK66"/>
<evidence type="ECO:0000256" key="1">
    <source>
        <dbReference type="ARBA" id="ARBA00023054"/>
    </source>
</evidence>
<evidence type="ECO:0000313" key="6">
    <source>
        <dbReference type="Proteomes" id="UP000288216"/>
    </source>
</evidence>
<evidence type="ECO:0000256" key="2">
    <source>
        <dbReference type="ARBA" id="ARBA00023123"/>
    </source>
</evidence>
<dbReference type="Proteomes" id="UP000288216">
    <property type="component" value="Unassembled WGS sequence"/>
</dbReference>
<gene>
    <name evidence="5" type="ORF">scyTo_0026429</name>
</gene>
<evidence type="ECO:0000313" key="5">
    <source>
        <dbReference type="EMBL" id="GCB85713.1"/>
    </source>
</evidence>
<dbReference type="EMBL" id="BFAA01196497">
    <property type="protein sequence ID" value="GCB85713.1"/>
    <property type="molecule type" value="Genomic_DNA"/>
</dbReference>
<dbReference type="InterPro" id="IPR014751">
    <property type="entry name" value="XRCC4-like_C"/>
</dbReference>
<evidence type="ECO:0008006" key="7">
    <source>
        <dbReference type="Google" id="ProtNLM"/>
    </source>
</evidence>